<evidence type="ECO:0000313" key="16">
    <source>
        <dbReference type="EMBL" id="MDT0497207.1"/>
    </source>
</evidence>
<feature type="chain" id="PRO_5046235854" evidence="13">
    <location>
        <begin position="23"/>
        <end position="613"/>
    </location>
</feature>
<evidence type="ECO:0000256" key="2">
    <source>
        <dbReference type="ARBA" id="ARBA00022448"/>
    </source>
</evidence>
<dbReference type="PANTHER" id="PTHR30069">
    <property type="entry name" value="TONB-DEPENDENT OUTER MEMBRANE RECEPTOR"/>
    <property type="match status" value="1"/>
</dbReference>
<evidence type="ECO:0000259" key="15">
    <source>
        <dbReference type="Pfam" id="PF07715"/>
    </source>
</evidence>
<feature type="signal peptide" evidence="13">
    <location>
        <begin position="1"/>
        <end position="22"/>
    </location>
</feature>
<evidence type="ECO:0000256" key="5">
    <source>
        <dbReference type="ARBA" id="ARBA00022729"/>
    </source>
</evidence>
<evidence type="ECO:0000256" key="7">
    <source>
        <dbReference type="ARBA" id="ARBA00023077"/>
    </source>
</evidence>
<keyword evidence="10 11" id="KW-0998">Cell outer membrane</keyword>
<keyword evidence="8" id="KW-0626">Porin</keyword>
<dbReference type="InterPro" id="IPR039426">
    <property type="entry name" value="TonB-dep_rcpt-like"/>
</dbReference>
<keyword evidence="16" id="KW-0675">Receptor</keyword>
<evidence type="ECO:0000256" key="6">
    <source>
        <dbReference type="ARBA" id="ARBA00023065"/>
    </source>
</evidence>
<evidence type="ECO:0000256" key="11">
    <source>
        <dbReference type="PROSITE-ProRule" id="PRU01360"/>
    </source>
</evidence>
<dbReference type="RefSeq" id="WP_311364599.1">
    <property type="nucleotide sequence ID" value="NZ_JAVRIC010000008.1"/>
</dbReference>
<evidence type="ECO:0000256" key="12">
    <source>
        <dbReference type="RuleBase" id="RU003357"/>
    </source>
</evidence>
<dbReference type="InterPro" id="IPR012910">
    <property type="entry name" value="Plug_dom"/>
</dbReference>
<reference evidence="16 17" key="1">
    <citation type="submission" date="2023-09" db="EMBL/GenBank/DDBJ databases">
        <authorList>
            <person name="Rey-Velasco X."/>
        </authorList>
    </citation>
    <scope>NUCLEOTIDE SEQUENCE [LARGE SCALE GENOMIC DNA]</scope>
    <source>
        <strain evidence="16 17">W345</strain>
    </source>
</reference>
<evidence type="ECO:0000256" key="8">
    <source>
        <dbReference type="ARBA" id="ARBA00023114"/>
    </source>
</evidence>
<name>A0ABU2WH58_9GAMM</name>
<evidence type="ECO:0000256" key="4">
    <source>
        <dbReference type="ARBA" id="ARBA00022692"/>
    </source>
</evidence>
<feature type="domain" description="TonB-dependent receptor plug" evidence="15">
    <location>
        <begin position="49"/>
        <end position="154"/>
    </location>
</feature>
<dbReference type="PANTHER" id="PTHR30069:SF53">
    <property type="entry name" value="COLICIN I RECEPTOR-RELATED"/>
    <property type="match status" value="1"/>
</dbReference>
<keyword evidence="7 12" id="KW-0798">TonB box</keyword>
<dbReference type="InterPro" id="IPR000531">
    <property type="entry name" value="Beta-barrel_TonB"/>
</dbReference>
<sequence>MQYRFKAASFALFIAGPVLAQAATAPELSDNIELDPVTVTATRTDAVLSDSLAPVTVITRTEIERLQPQDVTDLFAGLPGISIANNGGPGKSTSIFMRGTESDHLLVLIDGIKVGSATSGGFAIQDLPLEQIERIEIVRGPRSSLYGSEAIGGVIQIFTRRGGGRDGHPVASFAVGGGSHDSLRGEFGIRGDVGRGGWYAASLSGRDTDGINTRPSVGEPDKDGYENIAGSLRAGWRFDNGTDLSATYLRADSENEFDGSYQDFSDNRQQAFGADLRFSPLTVWKVSLHAGQSRDEADNYKADTYLSSFETRRSYYAWQNDLQVAATQLLSLGLDYQDDEVDGTTEYAVDSRDNTGGYLQYQGDFGRHELQASLRHDDNEQFGNNETGSVAWGFHLLPALRLNASYGTAFKAPTFNELYFPGYGNAGLSPEKSKSVELGLGGMIASIDWRLDAYRTELDDLIAYDSASESPGNVDKAVIHGAELQLSTLLAGVRSRAYLSWMDPENRADGASHGNTLPRRAERTARLDLDYDLGRASLGATVNATGKRYDDLANSTELGGYTTLALRLGWQLLPCWRVQASANNVFDKDYETAATYAQEGATYYLGLRYTPDL</sequence>
<dbReference type="Gene3D" id="2.40.170.20">
    <property type="entry name" value="TonB-dependent receptor, beta-barrel domain"/>
    <property type="match status" value="1"/>
</dbReference>
<dbReference type="Gene3D" id="2.170.130.10">
    <property type="entry name" value="TonB-dependent receptor, plug domain"/>
    <property type="match status" value="1"/>
</dbReference>
<dbReference type="InterPro" id="IPR037066">
    <property type="entry name" value="Plug_dom_sf"/>
</dbReference>
<dbReference type="InterPro" id="IPR036942">
    <property type="entry name" value="Beta-barrel_TonB_sf"/>
</dbReference>
<feature type="domain" description="TonB-dependent receptor-like beta-barrel" evidence="14">
    <location>
        <begin position="223"/>
        <end position="585"/>
    </location>
</feature>
<organism evidence="16 17">
    <name type="scientific">Banduia mediterranea</name>
    <dbReference type="NCBI Taxonomy" id="3075609"/>
    <lineage>
        <taxon>Bacteria</taxon>
        <taxon>Pseudomonadati</taxon>
        <taxon>Pseudomonadota</taxon>
        <taxon>Gammaproteobacteria</taxon>
        <taxon>Nevskiales</taxon>
        <taxon>Algiphilaceae</taxon>
        <taxon>Banduia</taxon>
    </lineage>
</organism>
<dbReference type="EMBL" id="JAVRIC010000008">
    <property type="protein sequence ID" value="MDT0497207.1"/>
    <property type="molecule type" value="Genomic_DNA"/>
</dbReference>
<evidence type="ECO:0000256" key="10">
    <source>
        <dbReference type="ARBA" id="ARBA00023237"/>
    </source>
</evidence>
<evidence type="ECO:0000259" key="14">
    <source>
        <dbReference type="Pfam" id="PF00593"/>
    </source>
</evidence>
<evidence type="ECO:0000313" key="17">
    <source>
        <dbReference type="Proteomes" id="UP001254608"/>
    </source>
</evidence>
<proteinExistence type="inferred from homology"/>
<keyword evidence="2 11" id="KW-0813">Transport</keyword>
<comment type="subcellular location">
    <subcellularLocation>
        <location evidence="1 11">Cell outer membrane</location>
        <topology evidence="1 11">Multi-pass membrane protein</topology>
    </subcellularLocation>
</comment>
<keyword evidence="5 13" id="KW-0732">Signal</keyword>
<evidence type="ECO:0000256" key="9">
    <source>
        <dbReference type="ARBA" id="ARBA00023136"/>
    </source>
</evidence>
<dbReference type="NCBIfam" id="TIGR01779">
    <property type="entry name" value="TonB-B12"/>
    <property type="match status" value="1"/>
</dbReference>
<keyword evidence="4 11" id="KW-0812">Transmembrane</keyword>
<dbReference type="SUPFAM" id="SSF56935">
    <property type="entry name" value="Porins"/>
    <property type="match status" value="1"/>
</dbReference>
<comment type="caution">
    <text evidence="16">The sequence shown here is derived from an EMBL/GenBank/DDBJ whole genome shotgun (WGS) entry which is preliminary data.</text>
</comment>
<dbReference type="CDD" id="cd01347">
    <property type="entry name" value="ligand_gated_channel"/>
    <property type="match status" value="1"/>
</dbReference>
<protein>
    <submittedName>
        <fullName evidence="16">TonB-dependent vitamin B12 receptor</fullName>
    </submittedName>
</protein>
<keyword evidence="9 11" id="KW-0472">Membrane</keyword>
<dbReference type="InterPro" id="IPR010101">
    <property type="entry name" value="B12_transptr_BtuB"/>
</dbReference>
<gene>
    <name evidence="16" type="primary">btuB</name>
    <name evidence="16" type="ORF">RM530_07495</name>
</gene>
<comment type="similarity">
    <text evidence="11 12">Belongs to the TonB-dependent receptor family.</text>
</comment>
<dbReference type="Pfam" id="PF07715">
    <property type="entry name" value="Plug"/>
    <property type="match status" value="1"/>
</dbReference>
<evidence type="ECO:0000256" key="1">
    <source>
        <dbReference type="ARBA" id="ARBA00004571"/>
    </source>
</evidence>
<keyword evidence="3 11" id="KW-1134">Transmembrane beta strand</keyword>
<accession>A0ABU2WH58</accession>
<dbReference type="PROSITE" id="PS52016">
    <property type="entry name" value="TONB_DEPENDENT_REC_3"/>
    <property type="match status" value="1"/>
</dbReference>
<evidence type="ECO:0000256" key="3">
    <source>
        <dbReference type="ARBA" id="ARBA00022452"/>
    </source>
</evidence>
<evidence type="ECO:0000256" key="13">
    <source>
        <dbReference type="SAM" id="SignalP"/>
    </source>
</evidence>
<dbReference type="Proteomes" id="UP001254608">
    <property type="component" value="Unassembled WGS sequence"/>
</dbReference>
<dbReference type="Pfam" id="PF00593">
    <property type="entry name" value="TonB_dep_Rec_b-barrel"/>
    <property type="match status" value="1"/>
</dbReference>
<keyword evidence="6" id="KW-0406">Ion transport</keyword>
<keyword evidence="17" id="KW-1185">Reference proteome</keyword>